<proteinExistence type="predicted"/>
<evidence type="ECO:0000313" key="2">
    <source>
        <dbReference type="Proteomes" id="UP000199233"/>
    </source>
</evidence>
<accession>A0A1H9LHY7</accession>
<dbReference type="STRING" id="489703.SAMN04488038_11634"/>
<reference evidence="2" key="1">
    <citation type="submission" date="2016-10" db="EMBL/GenBank/DDBJ databases">
        <authorList>
            <person name="Varghese N."/>
            <person name="Submissions S."/>
        </authorList>
    </citation>
    <scope>NUCLEOTIDE SEQUENCE [LARGE SCALE GENOMIC DNA]</scope>
    <source>
        <strain evidence="2">DSM 25927</strain>
    </source>
</reference>
<dbReference type="InterPro" id="IPR010752">
    <property type="entry name" value="DUF1329"/>
</dbReference>
<evidence type="ECO:0008006" key="3">
    <source>
        <dbReference type="Google" id="ProtNLM"/>
    </source>
</evidence>
<dbReference type="Pfam" id="PF07044">
    <property type="entry name" value="DUF1329"/>
    <property type="match status" value="1"/>
</dbReference>
<organism evidence="1 2">
    <name type="scientific">Solimonas aquatica</name>
    <dbReference type="NCBI Taxonomy" id="489703"/>
    <lineage>
        <taxon>Bacteria</taxon>
        <taxon>Pseudomonadati</taxon>
        <taxon>Pseudomonadota</taxon>
        <taxon>Gammaproteobacteria</taxon>
        <taxon>Nevskiales</taxon>
        <taxon>Nevskiaceae</taxon>
        <taxon>Solimonas</taxon>
    </lineage>
</organism>
<protein>
    <recommendedName>
        <fullName evidence="3">DUF1329 domain-containing protein</fullName>
    </recommendedName>
</protein>
<dbReference type="Gene3D" id="2.50.20.10">
    <property type="entry name" value="Lipoprotein localisation LolA/LolB/LppX"/>
    <property type="match status" value="1"/>
</dbReference>
<evidence type="ECO:0000313" key="1">
    <source>
        <dbReference type="EMBL" id="SER10839.1"/>
    </source>
</evidence>
<gene>
    <name evidence="1" type="ORF">SAMN04488038_11634</name>
</gene>
<dbReference type="AlphaFoldDB" id="A0A1H9LHY7"/>
<dbReference type="Proteomes" id="UP000199233">
    <property type="component" value="Unassembled WGS sequence"/>
</dbReference>
<sequence>MHIRRFDRGYTRRKFLADASRGILTAGVIAPLWEVLAADGDATAAYPEELLSLEAYTRGRIKTGDEIHAGNVEHVKNLLEPIRYEQILKQGRRLRTTRTTTDLMRLSPWEYIEATLRNQGKARFDGRGNVVAPDGRPWIGGNPFPDPRTGLELFAAQTLSWGRHDASFYAFEVQDVDVSGKVNFNYAGGWAELHPVARVSLEPRPYWEQHQDKLRFQSVFFLAPHQHRGTSFLNIWPYDQKTFPLLYGYIPDFRRIRQLPTDQRFEPLLPGTTMYLSDAWAAGDPLHTWGNYRVVARGPFLAAISGGWNPDDPDWRHGTHGGAKGNSFWDTTVELVPEAIVVEAEPTMFPRAPISKKRVWFDARNQIVIGMVTYDRMGQPFRSFDGAYSLYERGGKKVMDGAHPYWSWTHVIAADIQTGGITRLQQIRQLENAHFSGANQADLYDRYLTQSAMLRLGGV</sequence>
<keyword evidence="2" id="KW-1185">Reference proteome</keyword>
<dbReference type="EMBL" id="FOFS01000016">
    <property type="protein sequence ID" value="SER10839.1"/>
    <property type="molecule type" value="Genomic_DNA"/>
</dbReference>
<dbReference type="RefSeq" id="WP_093289158.1">
    <property type="nucleotide sequence ID" value="NZ_FOFS01000016.1"/>
</dbReference>
<name>A0A1H9LHY7_9GAMM</name>
<dbReference type="OrthoDB" id="5937151at2"/>